<proteinExistence type="predicted"/>
<evidence type="ECO:0000313" key="2">
    <source>
        <dbReference type="Proteomes" id="UP000005206"/>
    </source>
</evidence>
<feature type="non-terminal residue" evidence="1">
    <location>
        <position position="1"/>
    </location>
</feature>
<dbReference type="AlphaFoldDB" id="C7YL56"/>
<protein>
    <submittedName>
        <fullName evidence="1">Uncharacterized protein</fullName>
    </submittedName>
</protein>
<accession>C7YL56</accession>
<dbReference type="HOGENOM" id="CLU_2139428_0_0_1"/>
<dbReference type="RefSeq" id="XP_003052912.1">
    <property type="nucleotide sequence ID" value="XM_003052866.1"/>
</dbReference>
<keyword evidence="2" id="KW-1185">Reference proteome</keyword>
<reference evidence="1 2" key="1">
    <citation type="journal article" date="2009" name="PLoS Genet.">
        <title>The genome of Nectria haematococca: contribution of supernumerary chromosomes to gene expansion.</title>
        <authorList>
            <person name="Coleman J.J."/>
            <person name="Rounsley S.D."/>
            <person name="Rodriguez-Carres M."/>
            <person name="Kuo A."/>
            <person name="Wasmann C.C."/>
            <person name="Grimwood J."/>
            <person name="Schmutz J."/>
            <person name="Taga M."/>
            <person name="White G.J."/>
            <person name="Zhou S."/>
            <person name="Schwartz D.C."/>
            <person name="Freitag M."/>
            <person name="Ma L.J."/>
            <person name="Danchin E.G."/>
            <person name="Henrissat B."/>
            <person name="Coutinho P.M."/>
            <person name="Nelson D.R."/>
            <person name="Straney D."/>
            <person name="Napoli C.A."/>
            <person name="Barker B.M."/>
            <person name="Gribskov M."/>
            <person name="Rep M."/>
            <person name="Kroken S."/>
            <person name="Molnar I."/>
            <person name="Rensing C."/>
            <person name="Kennell J.C."/>
            <person name="Zamora J."/>
            <person name="Farman M.L."/>
            <person name="Selker E.U."/>
            <person name="Salamov A."/>
            <person name="Shapiro H."/>
            <person name="Pangilinan J."/>
            <person name="Lindquist E."/>
            <person name="Lamers C."/>
            <person name="Grigoriev I.V."/>
            <person name="Geiser D.M."/>
            <person name="Covert S.F."/>
            <person name="Temporini E."/>
            <person name="Vanetten H.D."/>
        </authorList>
    </citation>
    <scope>NUCLEOTIDE SEQUENCE [LARGE SCALE GENOMIC DNA]</scope>
    <source>
        <strain evidence="2">ATCC MYA-4622 / CBS 123669 / FGSC 9596 / NRRL 45880 / 77-13-4</strain>
    </source>
</reference>
<name>C7YL56_FUSV7</name>
<sequence length="113" mass="13604">KNTIYTQLHQNGHHYCYQRLPQLHLRAPLLHLRNCLRSHPLRHRNTPRLCARPLQPHRRRHFRSGRRRRRRGQVCCRQCCYSCCWRHRGFCLCEIHGAGTASCEQEDPVKCQI</sequence>
<dbReference type="KEGG" id="nhe:NECHADRAFT_102467"/>
<dbReference type="VEuPathDB" id="FungiDB:NECHADRAFT_102467"/>
<dbReference type="Proteomes" id="UP000005206">
    <property type="component" value="Chromosome 3"/>
</dbReference>
<dbReference type="InParanoid" id="C7YL56"/>
<organism evidence="1 2">
    <name type="scientific">Fusarium vanettenii (strain ATCC MYA-4622 / CBS 123669 / FGSC 9596 / NRRL 45880 / 77-13-4)</name>
    <name type="common">Fusarium solani subsp. pisi</name>
    <dbReference type="NCBI Taxonomy" id="660122"/>
    <lineage>
        <taxon>Eukaryota</taxon>
        <taxon>Fungi</taxon>
        <taxon>Dikarya</taxon>
        <taxon>Ascomycota</taxon>
        <taxon>Pezizomycotina</taxon>
        <taxon>Sordariomycetes</taxon>
        <taxon>Hypocreomycetidae</taxon>
        <taxon>Hypocreales</taxon>
        <taxon>Nectriaceae</taxon>
        <taxon>Fusarium</taxon>
        <taxon>Fusarium solani species complex</taxon>
        <taxon>Fusarium vanettenii</taxon>
    </lineage>
</organism>
<gene>
    <name evidence="1" type="ORF">NECHADRAFT_102467</name>
</gene>
<evidence type="ECO:0000313" key="1">
    <source>
        <dbReference type="EMBL" id="EEU47199.1"/>
    </source>
</evidence>
<feature type="non-terminal residue" evidence="1">
    <location>
        <position position="113"/>
    </location>
</feature>
<dbReference type="GeneID" id="9670976"/>
<dbReference type="EMBL" id="GG698897">
    <property type="protein sequence ID" value="EEU47199.1"/>
    <property type="molecule type" value="Genomic_DNA"/>
</dbReference>